<dbReference type="SUPFAM" id="SSF160379">
    <property type="entry name" value="SP0830-like"/>
    <property type="match status" value="1"/>
</dbReference>
<dbReference type="RefSeq" id="WP_075856931.1">
    <property type="nucleotide sequence ID" value="NZ_FMAC01000019.1"/>
</dbReference>
<organism evidence="1 2">
    <name type="scientific">Rhizobium hainanense</name>
    <dbReference type="NCBI Taxonomy" id="52131"/>
    <lineage>
        <taxon>Bacteria</taxon>
        <taxon>Pseudomonadati</taxon>
        <taxon>Pseudomonadota</taxon>
        <taxon>Alphaproteobacteria</taxon>
        <taxon>Hyphomicrobiales</taxon>
        <taxon>Rhizobiaceae</taxon>
        <taxon>Rhizobium/Agrobacterium group</taxon>
        <taxon>Rhizobium</taxon>
    </lineage>
</organism>
<gene>
    <name evidence="1" type="ORF">GA0061100_11937</name>
</gene>
<dbReference type="STRING" id="52131.GA0061100_11937"/>
<dbReference type="Gene3D" id="3.30.70.1280">
    <property type="entry name" value="SP0830-like domains"/>
    <property type="match status" value="1"/>
</dbReference>
<accession>A0A1C3WH39</accession>
<keyword evidence="2" id="KW-1185">Reference proteome</keyword>
<dbReference type="AlphaFoldDB" id="A0A1C3WH39"/>
<dbReference type="OrthoDB" id="9806494at2"/>
<evidence type="ECO:0000313" key="2">
    <source>
        <dbReference type="Proteomes" id="UP000186228"/>
    </source>
</evidence>
<evidence type="ECO:0000313" key="1">
    <source>
        <dbReference type="EMBL" id="SCB39353.1"/>
    </source>
</evidence>
<dbReference type="Pfam" id="PF08002">
    <property type="entry name" value="DUF1697"/>
    <property type="match status" value="1"/>
</dbReference>
<dbReference type="PIRSF" id="PIRSF008502">
    <property type="entry name" value="UCP008502"/>
    <property type="match status" value="1"/>
</dbReference>
<protein>
    <submittedName>
        <fullName evidence="1">Uncharacterized conserved protein, DUF1697 family</fullName>
    </submittedName>
</protein>
<name>A0A1C3WH39_9HYPH</name>
<dbReference type="PANTHER" id="PTHR36439:SF1">
    <property type="entry name" value="DUF1697 DOMAIN-CONTAINING PROTEIN"/>
    <property type="match status" value="1"/>
</dbReference>
<sequence length="181" mass="19896">MAIYVALLYSIVLGSGRRVVMADLKAMAESLGFRNARTLVATGNLVFEAELQPIASIEAKLEAGFAAAFGKHVDIIVRDADTWLRLANGNPFLDGIGSEVIVRVMRQPLEPEVLVTLAKYRRGERLAVVDGDLWIDFGLKASETKMLPALTTKRLGIGTMRNWNTVRGIAQMISCDEKTYI</sequence>
<dbReference type="Proteomes" id="UP000186228">
    <property type="component" value="Unassembled WGS sequence"/>
</dbReference>
<dbReference type="InterPro" id="IPR012545">
    <property type="entry name" value="DUF1697"/>
</dbReference>
<reference evidence="2" key="1">
    <citation type="submission" date="2016-08" db="EMBL/GenBank/DDBJ databases">
        <authorList>
            <person name="Varghese N."/>
            <person name="Submissions Spin"/>
        </authorList>
    </citation>
    <scope>NUCLEOTIDE SEQUENCE [LARGE SCALE GENOMIC DNA]</scope>
    <source>
        <strain evidence="2">CCBAU 57015</strain>
    </source>
</reference>
<proteinExistence type="predicted"/>
<dbReference type="PANTHER" id="PTHR36439">
    <property type="entry name" value="BLL4334 PROTEIN"/>
    <property type="match status" value="1"/>
</dbReference>
<dbReference type="EMBL" id="FMAC01000019">
    <property type="protein sequence ID" value="SCB39353.1"/>
    <property type="molecule type" value="Genomic_DNA"/>
</dbReference>